<accession>A0A0D3FUE0</accession>
<keyword evidence="2" id="KW-1185">Reference proteome</keyword>
<evidence type="ECO:0000313" key="2">
    <source>
        <dbReference type="Proteomes" id="UP000026960"/>
    </source>
</evidence>
<dbReference type="AlphaFoldDB" id="A0A0D3FUE0"/>
<reference evidence="1" key="1">
    <citation type="journal article" date="2009" name="Rice">
        <title>De Novo Next Generation Sequencing of Plant Genomes.</title>
        <authorList>
            <person name="Rounsley S."/>
            <person name="Marri P.R."/>
            <person name="Yu Y."/>
            <person name="He R."/>
            <person name="Sisneros N."/>
            <person name="Goicoechea J.L."/>
            <person name="Lee S.J."/>
            <person name="Angelova A."/>
            <person name="Kudrna D."/>
            <person name="Luo M."/>
            <person name="Affourtit J."/>
            <person name="Desany B."/>
            <person name="Knight J."/>
            <person name="Niazi F."/>
            <person name="Egholm M."/>
            <person name="Wing R.A."/>
        </authorList>
    </citation>
    <scope>NUCLEOTIDE SEQUENCE [LARGE SCALE GENOMIC DNA]</scope>
    <source>
        <strain evidence="1">cv. IRGC 105608</strain>
    </source>
</reference>
<name>A0A0D3FUE0_9ORYZ</name>
<protein>
    <submittedName>
        <fullName evidence="1">Uncharacterized protein</fullName>
    </submittedName>
</protein>
<dbReference type="PaxDb" id="65489-OBART04G08160.1"/>
<dbReference type="Gramene" id="OBART04G08160.1">
    <property type="protein sequence ID" value="OBART04G08160.1"/>
    <property type="gene ID" value="OBART04G08160"/>
</dbReference>
<dbReference type="HOGENOM" id="CLU_1770891_0_0_1"/>
<sequence>MASSMGAPRLVPTLPGFSPSHVGLSMVKMVTLRPSTVKPRSGTTVVHLSLLSGDTIAPGKASNYEPSVWGTSLSTIGNNHFRHGCMYSKESYVFCYNLILFLFMRINNVYYQPKPCILQRSEEWMRQKADKLKENARTLFWSSVLEF</sequence>
<organism evidence="1">
    <name type="scientific">Oryza barthii</name>
    <dbReference type="NCBI Taxonomy" id="65489"/>
    <lineage>
        <taxon>Eukaryota</taxon>
        <taxon>Viridiplantae</taxon>
        <taxon>Streptophyta</taxon>
        <taxon>Embryophyta</taxon>
        <taxon>Tracheophyta</taxon>
        <taxon>Spermatophyta</taxon>
        <taxon>Magnoliopsida</taxon>
        <taxon>Liliopsida</taxon>
        <taxon>Poales</taxon>
        <taxon>Poaceae</taxon>
        <taxon>BOP clade</taxon>
        <taxon>Oryzoideae</taxon>
        <taxon>Oryzeae</taxon>
        <taxon>Oryzinae</taxon>
        <taxon>Oryza</taxon>
    </lineage>
</organism>
<dbReference type="EnsemblPlants" id="OBART04G08160.1">
    <property type="protein sequence ID" value="OBART04G08160.1"/>
    <property type="gene ID" value="OBART04G08160"/>
</dbReference>
<proteinExistence type="predicted"/>
<evidence type="ECO:0000313" key="1">
    <source>
        <dbReference type="EnsemblPlants" id="OBART04G08160.1"/>
    </source>
</evidence>
<dbReference type="Proteomes" id="UP000026960">
    <property type="component" value="Chromosome 4"/>
</dbReference>
<reference evidence="1" key="2">
    <citation type="submission" date="2015-03" db="UniProtKB">
        <authorList>
            <consortium name="EnsemblPlants"/>
        </authorList>
    </citation>
    <scope>IDENTIFICATION</scope>
</reference>